<dbReference type="InterPro" id="IPR048647">
    <property type="entry name" value="RlmA_N"/>
</dbReference>
<dbReference type="Pfam" id="PF08241">
    <property type="entry name" value="Methyltransf_11"/>
    <property type="match status" value="1"/>
</dbReference>
<gene>
    <name evidence="3" type="ORF">M8T91_12990</name>
</gene>
<dbReference type="GO" id="GO:0032259">
    <property type="term" value="P:methylation"/>
    <property type="evidence" value="ECO:0007669"/>
    <property type="project" value="UniProtKB-KW"/>
</dbReference>
<dbReference type="PIRSF" id="PIRSF018249">
    <property type="entry name" value="MyrA_prd"/>
    <property type="match status" value="1"/>
</dbReference>
<evidence type="ECO:0000259" key="2">
    <source>
        <dbReference type="Pfam" id="PF21302"/>
    </source>
</evidence>
<dbReference type="InterPro" id="IPR029063">
    <property type="entry name" value="SAM-dependent_MTases_sf"/>
</dbReference>
<keyword evidence="4" id="KW-1185">Reference proteome</keyword>
<dbReference type="PANTHER" id="PTHR43460">
    <property type="entry name" value="METHYLTRANSFERASE"/>
    <property type="match status" value="1"/>
</dbReference>
<feature type="domain" description="Methyltransferase type 11" evidence="1">
    <location>
        <begin position="87"/>
        <end position="172"/>
    </location>
</feature>
<dbReference type="PANTHER" id="PTHR43460:SF1">
    <property type="entry name" value="METHYLTRANSFERASE TYPE 11 DOMAIN-CONTAINING PROTEIN"/>
    <property type="match status" value="1"/>
</dbReference>
<dbReference type="Pfam" id="PF21302">
    <property type="entry name" value="Zn_ribbon_RlmA"/>
    <property type="match status" value="1"/>
</dbReference>
<evidence type="ECO:0000259" key="1">
    <source>
        <dbReference type="Pfam" id="PF08241"/>
    </source>
</evidence>
<dbReference type="SUPFAM" id="SSF53335">
    <property type="entry name" value="S-adenosyl-L-methionine-dependent methyltransferases"/>
    <property type="match status" value="1"/>
</dbReference>
<dbReference type="CDD" id="cd02440">
    <property type="entry name" value="AdoMet_MTases"/>
    <property type="match status" value="1"/>
</dbReference>
<name>A0ABY9EBT6_9GAMM</name>
<proteinExistence type="predicted"/>
<accession>A0ABY9EBT6</accession>
<organism evidence="3 4">
    <name type="scientific">Microbulbifer spongiae</name>
    <dbReference type="NCBI Taxonomy" id="2944933"/>
    <lineage>
        <taxon>Bacteria</taxon>
        <taxon>Pseudomonadati</taxon>
        <taxon>Pseudomonadota</taxon>
        <taxon>Gammaproteobacteria</taxon>
        <taxon>Cellvibrionales</taxon>
        <taxon>Microbulbiferaceae</taxon>
        <taxon>Microbulbifer</taxon>
    </lineage>
</organism>
<dbReference type="InterPro" id="IPR052939">
    <property type="entry name" value="23S_rRNA_MeTrnsfrase_RlmA"/>
</dbReference>
<dbReference type="Gene3D" id="3.40.50.150">
    <property type="entry name" value="Vaccinia Virus protein VP39"/>
    <property type="match status" value="1"/>
</dbReference>
<dbReference type="InterPro" id="IPR013216">
    <property type="entry name" value="Methyltransf_11"/>
</dbReference>
<keyword evidence="3" id="KW-0808">Transferase</keyword>
<keyword evidence="3" id="KW-0489">Methyltransferase</keyword>
<dbReference type="EMBL" id="CP098023">
    <property type="protein sequence ID" value="WKD48815.1"/>
    <property type="molecule type" value="Genomic_DNA"/>
</dbReference>
<feature type="domain" description="23S rRNA (guanine(745)-N(1))-methyltransferase N-terminal" evidence="2">
    <location>
        <begin position="3"/>
        <end position="46"/>
    </location>
</feature>
<dbReference type="InterPro" id="IPR016718">
    <property type="entry name" value="rRNA_m1G-MeTrfase_A_prd"/>
</dbReference>
<sequence length="269" mass="30052">MIWQCPLCAKPLIPGKKSWHCSNRHSFDCAREGYVNLLPVYRKRCKEPGDSAQMLRARRRFLKAGHYRPLVEAITALLPQRPGRKLLDIGCGEGYYLRQLESAGWHGHALAGVDIAKFGVRMAAKSDSGAQFVVASSANLPVAPNSVDYLLRIFAPAPDSEMLRILKVGGYLLDVSPGPEHLWTLKGRLYKEPRKHPVPRVVKGLYPEVDLRCCFPLELRGCSAIADFLAMTPLAWKGNREARAALALQDRLTLEADFVVRRFINPAPK</sequence>
<evidence type="ECO:0000313" key="4">
    <source>
        <dbReference type="Proteomes" id="UP001321520"/>
    </source>
</evidence>
<dbReference type="GO" id="GO:0008168">
    <property type="term" value="F:methyltransferase activity"/>
    <property type="evidence" value="ECO:0007669"/>
    <property type="project" value="UniProtKB-KW"/>
</dbReference>
<dbReference type="RefSeq" id="WP_301414591.1">
    <property type="nucleotide sequence ID" value="NZ_CP098023.1"/>
</dbReference>
<dbReference type="Proteomes" id="UP001321520">
    <property type="component" value="Chromosome"/>
</dbReference>
<protein>
    <submittedName>
        <fullName evidence="3">Methyltransferase domain-containing protein</fullName>
    </submittedName>
</protein>
<evidence type="ECO:0000313" key="3">
    <source>
        <dbReference type="EMBL" id="WKD48815.1"/>
    </source>
</evidence>
<reference evidence="3 4" key="1">
    <citation type="submission" date="2022-05" db="EMBL/GenBank/DDBJ databases">
        <title>Microbulbifer sp. nov., isolated from sponge.</title>
        <authorList>
            <person name="Gao L."/>
        </authorList>
    </citation>
    <scope>NUCLEOTIDE SEQUENCE [LARGE SCALE GENOMIC DNA]</scope>
    <source>
        <strain evidence="3 4">MI-G</strain>
    </source>
</reference>